<sequence>MSGTGTILTAEALIVGAADSRAREGQGVLVEGGRIAAIGPAATLAERAPGAARLHLAGCMLMPGLVNAHQHGRGLTQLQLGFPDMILEAWQTTKRRRGWLDPAAMVPLAAMQMLASGVTATIHANSTWGEAGRQPDDLARTIAAYDAAGVRALVGIGAQDRAGLVFPAEAQPGFVDGLPTALQALVGQADPPVFAATAAEAAALFDDLAARLPAHGRLRLAFAPAGPQWVSDALFAGLAQAARSRGAPIHLHALESVAQAAAARALYPEGTLARLERLGVLGPVTSLAHAAHLTPGDVAVAAATGTLLVRNPASNLRLGCGTAPLAAYWAAGVRVAVGTDCQTMDDDEDLWKELRLAARLATEPAWHGAGPADAETLLAMATGMGAAAMGLQGQVGALAPGLAADIIAVDLARVRGAYADPSVPLLDLLLARADARDVRLTMVDGRVLYREGRFPHLDPAAIAAAAAEAAARARAPWTPGREEAVAGLVAAVRDHYLAREV</sequence>
<dbReference type="InterPro" id="IPR032466">
    <property type="entry name" value="Metal_Hydrolase"/>
</dbReference>
<dbReference type="InterPro" id="IPR054418">
    <property type="entry name" value="MQNX/HUTI_composite_N"/>
</dbReference>
<dbReference type="SUPFAM" id="SSF51556">
    <property type="entry name" value="Metallo-dependent hydrolases"/>
    <property type="match status" value="1"/>
</dbReference>
<keyword evidence="2" id="KW-0479">Metal-binding</keyword>
<keyword evidence="4" id="KW-0862">Zinc</keyword>
<dbReference type="PANTHER" id="PTHR43794:SF11">
    <property type="entry name" value="AMIDOHYDROLASE-RELATED DOMAIN-CONTAINING PROTEIN"/>
    <property type="match status" value="1"/>
</dbReference>
<dbReference type="InterPro" id="IPR011059">
    <property type="entry name" value="Metal-dep_hydrolase_composite"/>
</dbReference>
<comment type="similarity">
    <text evidence="1">Belongs to the metallo-dependent hydrolases superfamily. ATZ/TRZ family.</text>
</comment>
<dbReference type="PANTHER" id="PTHR43794">
    <property type="entry name" value="AMINOHYDROLASE SSNA-RELATED"/>
    <property type="match status" value="1"/>
</dbReference>
<dbReference type="Pfam" id="PF01979">
    <property type="entry name" value="Amidohydro_1"/>
    <property type="match status" value="1"/>
</dbReference>
<comment type="caution">
    <text evidence="7">The sequence shown here is derived from an EMBL/GenBank/DDBJ whole genome shotgun (WGS) entry which is preliminary data.</text>
</comment>
<feature type="domain" description="Aminodeoxyfutalosine deaminase/Imidazolonepropionase-like composite" evidence="6">
    <location>
        <begin position="27"/>
        <end position="51"/>
    </location>
</feature>
<name>A0ABX1DXY7_9PROT</name>
<evidence type="ECO:0000313" key="8">
    <source>
        <dbReference type="Proteomes" id="UP000787635"/>
    </source>
</evidence>
<dbReference type="SUPFAM" id="SSF51338">
    <property type="entry name" value="Composite domain of metallo-dependent hydrolases"/>
    <property type="match status" value="1"/>
</dbReference>
<protein>
    <submittedName>
        <fullName evidence="7">Amidohydrolase family protein</fullName>
    </submittedName>
</protein>
<dbReference type="InterPro" id="IPR050287">
    <property type="entry name" value="MTA/SAH_deaminase"/>
</dbReference>
<keyword evidence="3" id="KW-0378">Hydrolase</keyword>
<gene>
    <name evidence="7" type="ORF">HEQ75_02580</name>
</gene>
<keyword evidence="8" id="KW-1185">Reference proteome</keyword>
<organism evidence="7 8">
    <name type="scientific">Falsiroseomonas selenitidurans</name>
    <dbReference type="NCBI Taxonomy" id="2716335"/>
    <lineage>
        <taxon>Bacteria</taxon>
        <taxon>Pseudomonadati</taxon>
        <taxon>Pseudomonadota</taxon>
        <taxon>Alphaproteobacteria</taxon>
        <taxon>Acetobacterales</taxon>
        <taxon>Roseomonadaceae</taxon>
        <taxon>Falsiroseomonas</taxon>
    </lineage>
</organism>
<dbReference type="InterPro" id="IPR006680">
    <property type="entry name" value="Amidohydro-rel"/>
</dbReference>
<dbReference type="RefSeq" id="WP_168027348.1">
    <property type="nucleotide sequence ID" value="NZ_JAAVNE010000002.1"/>
</dbReference>
<evidence type="ECO:0000256" key="1">
    <source>
        <dbReference type="ARBA" id="ARBA00006745"/>
    </source>
</evidence>
<dbReference type="EMBL" id="JAAVNE010000002">
    <property type="protein sequence ID" value="NKC29733.1"/>
    <property type="molecule type" value="Genomic_DNA"/>
</dbReference>
<dbReference type="Gene3D" id="2.30.40.10">
    <property type="entry name" value="Urease, subunit C, domain 1"/>
    <property type="match status" value="1"/>
</dbReference>
<accession>A0ABX1DXY7</accession>
<evidence type="ECO:0000256" key="4">
    <source>
        <dbReference type="ARBA" id="ARBA00022833"/>
    </source>
</evidence>
<feature type="domain" description="Amidohydrolase-related" evidence="5">
    <location>
        <begin position="60"/>
        <end position="447"/>
    </location>
</feature>
<dbReference type="Gene3D" id="3.20.20.140">
    <property type="entry name" value="Metal-dependent hydrolases"/>
    <property type="match status" value="1"/>
</dbReference>
<dbReference type="Proteomes" id="UP000787635">
    <property type="component" value="Unassembled WGS sequence"/>
</dbReference>
<evidence type="ECO:0000256" key="2">
    <source>
        <dbReference type="ARBA" id="ARBA00022723"/>
    </source>
</evidence>
<reference evidence="7 8" key="1">
    <citation type="submission" date="2020-03" db="EMBL/GenBank/DDBJ databases">
        <title>Roseomonas selenitidurans sp. nov. isolated from urban soil.</title>
        <authorList>
            <person name="Liu H."/>
        </authorList>
    </citation>
    <scope>NUCLEOTIDE SEQUENCE [LARGE SCALE GENOMIC DNA]</scope>
    <source>
        <strain evidence="7 8">BU-1</strain>
    </source>
</reference>
<evidence type="ECO:0000259" key="5">
    <source>
        <dbReference type="Pfam" id="PF01979"/>
    </source>
</evidence>
<evidence type="ECO:0000259" key="6">
    <source>
        <dbReference type="Pfam" id="PF22039"/>
    </source>
</evidence>
<proteinExistence type="inferred from homology"/>
<evidence type="ECO:0000256" key="3">
    <source>
        <dbReference type="ARBA" id="ARBA00022801"/>
    </source>
</evidence>
<evidence type="ECO:0000313" key="7">
    <source>
        <dbReference type="EMBL" id="NKC29733.1"/>
    </source>
</evidence>
<dbReference type="Pfam" id="PF22039">
    <property type="entry name" value="HUTI_composite_bact"/>
    <property type="match status" value="1"/>
</dbReference>